<organism evidence="2 3">
    <name type="scientific">Boletus edulis BED1</name>
    <dbReference type="NCBI Taxonomy" id="1328754"/>
    <lineage>
        <taxon>Eukaryota</taxon>
        <taxon>Fungi</taxon>
        <taxon>Dikarya</taxon>
        <taxon>Basidiomycota</taxon>
        <taxon>Agaricomycotina</taxon>
        <taxon>Agaricomycetes</taxon>
        <taxon>Agaricomycetidae</taxon>
        <taxon>Boletales</taxon>
        <taxon>Boletineae</taxon>
        <taxon>Boletaceae</taxon>
        <taxon>Boletoideae</taxon>
        <taxon>Boletus</taxon>
    </lineage>
</organism>
<dbReference type="InterPro" id="IPR036291">
    <property type="entry name" value="NAD(P)-bd_dom_sf"/>
</dbReference>
<gene>
    <name evidence="2" type="ORF">L210DRAFT_3504182</name>
</gene>
<dbReference type="Gene3D" id="3.40.50.720">
    <property type="entry name" value="NAD(P)-binding Rossmann-like Domain"/>
    <property type="match status" value="1"/>
</dbReference>
<proteinExistence type="predicted"/>
<accession>A0AAD4BTB7</accession>
<dbReference type="PANTHER" id="PTHR43157">
    <property type="entry name" value="PHOSPHATIDYLINOSITOL-GLYCAN BIOSYNTHESIS CLASS F PROTEIN-RELATED"/>
    <property type="match status" value="1"/>
</dbReference>
<keyword evidence="1" id="KW-0560">Oxidoreductase</keyword>
<dbReference type="EMBL" id="WHUW01000013">
    <property type="protein sequence ID" value="KAF8439710.1"/>
    <property type="molecule type" value="Genomic_DNA"/>
</dbReference>
<evidence type="ECO:0000313" key="3">
    <source>
        <dbReference type="Proteomes" id="UP001194468"/>
    </source>
</evidence>
<dbReference type="Proteomes" id="UP001194468">
    <property type="component" value="Unassembled WGS sequence"/>
</dbReference>
<reference evidence="2" key="1">
    <citation type="submission" date="2019-10" db="EMBL/GenBank/DDBJ databases">
        <authorList>
            <consortium name="DOE Joint Genome Institute"/>
            <person name="Kuo A."/>
            <person name="Miyauchi S."/>
            <person name="Kiss E."/>
            <person name="Drula E."/>
            <person name="Kohler A."/>
            <person name="Sanchez-Garcia M."/>
            <person name="Andreopoulos B."/>
            <person name="Barry K.W."/>
            <person name="Bonito G."/>
            <person name="Buee M."/>
            <person name="Carver A."/>
            <person name="Chen C."/>
            <person name="Cichocki N."/>
            <person name="Clum A."/>
            <person name="Culley D."/>
            <person name="Crous P.W."/>
            <person name="Fauchery L."/>
            <person name="Girlanda M."/>
            <person name="Hayes R."/>
            <person name="Keri Z."/>
            <person name="LaButti K."/>
            <person name="Lipzen A."/>
            <person name="Lombard V."/>
            <person name="Magnuson J."/>
            <person name="Maillard F."/>
            <person name="Morin E."/>
            <person name="Murat C."/>
            <person name="Nolan M."/>
            <person name="Ohm R."/>
            <person name="Pangilinan J."/>
            <person name="Pereira M."/>
            <person name="Perotto S."/>
            <person name="Peter M."/>
            <person name="Riley R."/>
            <person name="Sitrit Y."/>
            <person name="Stielow B."/>
            <person name="Szollosi G."/>
            <person name="Zifcakova L."/>
            <person name="Stursova M."/>
            <person name="Spatafora J.W."/>
            <person name="Tedersoo L."/>
            <person name="Vaario L.-M."/>
            <person name="Yamada A."/>
            <person name="Yan M."/>
            <person name="Wang P."/>
            <person name="Xu J."/>
            <person name="Bruns T."/>
            <person name="Baldrian P."/>
            <person name="Vilgalys R."/>
            <person name="Henrissat B."/>
            <person name="Grigoriev I.V."/>
            <person name="Hibbett D."/>
            <person name="Nagy L.G."/>
            <person name="Martin F.M."/>
        </authorList>
    </citation>
    <scope>NUCLEOTIDE SEQUENCE</scope>
    <source>
        <strain evidence="2">BED1</strain>
    </source>
</reference>
<dbReference type="PANTHER" id="PTHR43157:SF31">
    <property type="entry name" value="PHOSPHATIDYLINOSITOL-GLYCAN BIOSYNTHESIS CLASS F PROTEIN"/>
    <property type="match status" value="1"/>
</dbReference>
<evidence type="ECO:0000313" key="2">
    <source>
        <dbReference type="EMBL" id="KAF8439710.1"/>
    </source>
</evidence>
<dbReference type="SUPFAM" id="SSF51735">
    <property type="entry name" value="NAD(P)-binding Rossmann-fold domains"/>
    <property type="match status" value="1"/>
</dbReference>
<reference evidence="2" key="2">
    <citation type="journal article" date="2020" name="Nat. Commun.">
        <title>Large-scale genome sequencing of mycorrhizal fungi provides insights into the early evolution of symbiotic traits.</title>
        <authorList>
            <person name="Miyauchi S."/>
            <person name="Kiss E."/>
            <person name="Kuo A."/>
            <person name="Drula E."/>
            <person name="Kohler A."/>
            <person name="Sanchez-Garcia M."/>
            <person name="Morin E."/>
            <person name="Andreopoulos B."/>
            <person name="Barry K.W."/>
            <person name="Bonito G."/>
            <person name="Buee M."/>
            <person name="Carver A."/>
            <person name="Chen C."/>
            <person name="Cichocki N."/>
            <person name="Clum A."/>
            <person name="Culley D."/>
            <person name="Crous P.W."/>
            <person name="Fauchery L."/>
            <person name="Girlanda M."/>
            <person name="Hayes R.D."/>
            <person name="Keri Z."/>
            <person name="LaButti K."/>
            <person name="Lipzen A."/>
            <person name="Lombard V."/>
            <person name="Magnuson J."/>
            <person name="Maillard F."/>
            <person name="Murat C."/>
            <person name="Nolan M."/>
            <person name="Ohm R.A."/>
            <person name="Pangilinan J."/>
            <person name="Pereira M.F."/>
            <person name="Perotto S."/>
            <person name="Peter M."/>
            <person name="Pfister S."/>
            <person name="Riley R."/>
            <person name="Sitrit Y."/>
            <person name="Stielow J.B."/>
            <person name="Szollosi G."/>
            <person name="Zifcakova L."/>
            <person name="Stursova M."/>
            <person name="Spatafora J.W."/>
            <person name="Tedersoo L."/>
            <person name="Vaario L.M."/>
            <person name="Yamada A."/>
            <person name="Yan M."/>
            <person name="Wang P."/>
            <person name="Xu J."/>
            <person name="Bruns T."/>
            <person name="Baldrian P."/>
            <person name="Vilgalys R."/>
            <person name="Dunand C."/>
            <person name="Henrissat B."/>
            <person name="Grigoriev I.V."/>
            <person name="Hibbett D."/>
            <person name="Nagy L.G."/>
            <person name="Martin F.M."/>
        </authorList>
    </citation>
    <scope>NUCLEOTIDE SEQUENCE</scope>
    <source>
        <strain evidence="2">BED1</strain>
    </source>
</reference>
<name>A0AAD4BTB7_BOLED</name>
<protein>
    <submittedName>
        <fullName evidence="2">Uncharacterized protein</fullName>
    </submittedName>
</protein>
<dbReference type="GO" id="GO:0016491">
    <property type="term" value="F:oxidoreductase activity"/>
    <property type="evidence" value="ECO:0007669"/>
    <property type="project" value="UniProtKB-KW"/>
</dbReference>
<evidence type="ECO:0000256" key="1">
    <source>
        <dbReference type="ARBA" id="ARBA00023002"/>
    </source>
</evidence>
<comment type="caution">
    <text evidence="2">The sequence shown here is derived from an EMBL/GenBank/DDBJ whole genome shotgun (WGS) entry which is preliminary data.</text>
</comment>
<dbReference type="AlphaFoldDB" id="A0AAD4BTB7"/>
<keyword evidence="3" id="KW-1185">Reference proteome</keyword>
<sequence length="342" mass="38099">MLLHTLSSWKPKGLTVAFGRWCIFLQGKAVKCHGIDSNTYHSLYDGPDRAKRRFTRSLLVQRIQMVLLFNTHDQRHELSTLYNCPALLTICGVVVVGANTGIGFEAAKHFARMKLVARRSESKGKAAVSEFELATGSKSCEPWTVDLANFCSVVSFAERLQRERDRLETLNHLGTALFKLSLLLLPHLVNTGKKFGSTSRLVTIASEVQYGAILPEEVKGSSNPVTKLNTVDNLLTHTSFNSPNVIFNQKSSPINNPYPRTYPEGFRLRGCFCYSKLRHGERDSEDYMKGAYVSNAGVAEPSDFVISEEGKPMQDDLWGDDGYSVTQTQERVDSTVRGLLQG</sequence>